<dbReference type="PANTHER" id="PTHR42872">
    <property type="entry name" value="PROTEIN-GLUTAMATE METHYLESTERASE/PROTEIN-GLUTAMINE GLUTAMINASE"/>
    <property type="match status" value="1"/>
</dbReference>
<accession>A0A1H7YSZ5</accession>
<name>A0A1H7YSZ5_STIAU</name>
<dbReference type="PIRSF" id="PIRSF036461">
    <property type="entry name" value="Chmtx_methlestr"/>
    <property type="match status" value="1"/>
</dbReference>
<protein>
    <recommendedName>
        <fullName evidence="2">protein-glutamate methylesterase</fullName>
        <ecNumber evidence="2">3.1.1.61</ecNumber>
    </recommendedName>
</protein>
<sequence>MARRDKHDLIVIGASMGGVEALMALVEKFPEDLPAAVCVVLHISPGHRSVLPAILSRAGPLPAVHPDDGDLMEKGRIYVAPNDQHLLVEEGVLRVVKGPRENNHRPAVDPLFRSASLAYGPRVVGVVLTGALDCGTAGLLAIKQQGGVAVVQEPSDAYCPDMPQNVLNAMDVDHCVPIAKMGALLNRLSRSPAPSGQRRRASQAIKREVGKLRGDLSMANTPPAGGRPSHFSCPDCGGVLFEQTEQGQLRFNCRVGHAFTGNALLDGQENALDGALWAAVRSLEENGAMARRMASHARERNHGHSAKRYDERAREAEKQALLIREVAMKGSLSPREDALPKEKIQESPSN</sequence>
<evidence type="ECO:0000256" key="3">
    <source>
        <dbReference type="ARBA" id="ARBA00048267"/>
    </source>
</evidence>
<dbReference type="SUPFAM" id="SSF52738">
    <property type="entry name" value="Methylesterase CheB, C-terminal domain"/>
    <property type="match status" value="1"/>
</dbReference>
<dbReference type="InterPro" id="IPR011247">
    <property type="entry name" value="Chemotax_prot-Glu_Me-esterase"/>
</dbReference>
<keyword evidence="1" id="KW-0378">Hydrolase</keyword>
<evidence type="ECO:0000256" key="1">
    <source>
        <dbReference type="ARBA" id="ARBA00022801"/>
    </source>
</evidence>
<dbReference type="GO" id="GO:0008984">
    <property type="term" value="F:protein-glutamate methylesterase activity"/>
    <property type="evidence" value="ECO:0007669"/>
    <property type="project" value="UniProtKB-EC"/>
</dbReference>
<dbReference type="CDD" id="cd16433">
    <property type="entry name" value="CheB"/>
    <property type="match status" value="1"/>
</dbReference>
<dbReference type="PROSITE" id="PS50122">
    <property type="entry name" value="CHEB"/>
    <property type="match status" value="1"/>
</dbReference>
<dbReference type="GO" id="GO:0006935">
    <property type="term" value="P:chemotaxis"/>
    <property type="evidence" value="ECO:0007669"/>
    <property type="project" value="InterPro"/>
</dbReference>
<dbReference type="EC" id="3.1.1.61" evidence="2"/>
<evidence type="ECO:0000313" key="8">
    <source>
        <dbReference type="Proteomes" id="UP000182719"/>
    </source>
</evidence>
<comment type="catalytic activity">
    <reaction evidence="3">
        <text>[protein]-L-glutamate 5-O-methyl ester + H2O = L-glutamyl-[protein] + methanol + H(+)</text>
        <dbReference type="Rhea" id="RHEA:23236"/>
        <dbReference type="Rhea" id="RHEA-COMP:10208"/>
        <dbReference type="Rhea" id="RHEA-COMP:10311"/>
        <dbReference type="ChEBI" id="CHEBI:15377"/>
        <dbReference type="ChEBI" id="CHEBI:15378"/>
        <dbReference type="ChEBI" id="CHEBI:17790"/>
        <dbReference type="ChEBI" id="CHEBI:29973"/>
        <dbReference type="ChEBI" id="CHEBI:82795"/>
        <dbReference type="EC" id="3.1.1.61"/>
    </reaction>
</comment>
<feature type="domain" description="CheB-type methylesterase" evidence="6">
    <location>
        <begin position="3"/>
        <end position="185"/>
    </location>
</feature>
<evidence type="ECO:0000256" key="2">
    <source>
        <dbReference type="ARBA" id="ARBA00039140"/>
    </source>
</evidence>
<dbReference type="AlphaFoldDB" id="A0A1H7YSZ5"/>
<dbReference type="Pfam" id="PF01339">
    <property type="entry name" value="CheB_methylest"/>
    <property type="match status" value="1"/>
</dbReference>
<feature type="compositionally biased region" description="Basic and acidic residues" evidence="5">
    <location>
        <begin position="334"/>
        <end position="350"/>
    </location>
</feature>
<gene>
    <name evidence="7" type="ORF">SAMN05444354_117120</name>
</gene>
<evidence type="ECO:0000256" key="5">
    <source>
        <dbReference type="SAM" id="MobiDB-lite"/>
    </source>
</evidence>
<proteinExistence type="predicted"/>
<dbReference type="OrthoDB" id="9791760at2"/>
<organism evidence="7 8">
    <name type="scientific">Stigmatella aurantiaca</name>
    <dbReference type="NCBI Taxonomy" id="41"/>
    <lineage>
        <taxon>Bacteria</taxon>
        <taxon>Pseudomonadati</taxon>
        <taxon>Myxococcota</taxon>
        <taxon>Myxococcia</taxon>
        <taxon>Myxococcales</taxon>
        <taxon>Cystobacterineae</taxon>
        <taxon>Archangiaceae</taxon>
        <taxon>Stigmatella</taxon>
    </lineage>
</organism>
<dbReference type="InterPro" id="IPR035909">
    <property type="entry name" value="CheB_C"/>
</dbReference>
<comment type="caution">
    <text evidence="4">Lacks conserved residue(s) required for the propagation of feature annotation.</text>
</comment>
<dbReference type="InterPro" id="IPR000673">
    <property type="entry name" value="Sig_transdc_resp-reg_Me-estase"/>
</dbReference>
<dbReference type="Proteomes" id="UP000182719">
    <property type="component" value="Unassembled WGS sequence"/>
</dbReference>
<reference evidence="8" key="1">
    <citation type="submission" date="2016-10" db="EMBL/GenBank/DDBJ databases">
        <authorList>
            <person name="Varghese N."/>
            <person name="Submissions S."/>
        </authorList>
    </citation>
    <scope>NUCLEOTIDE SEQUENCE [LARGE SCALE GENOMIC DNA]</scope>
    <source>
        <strain evidence="8">DSM 17044</strain>
    </source>
</reference>
<evidence type="ECO:0000313" key="7">
    <source>
        <dbReference type="EMBL" id="SEM48487.1"/>
    </source>
</evidence>
<evidence type="ECO:0000259" key="6">
    <source>
        <dbReference type="PROSITE" id="PS50122"/>
    </source>
</evidence>
<dbReference type="EMBL" id="FOAP01000017">
    <property type="protein sequence ID" value="SEM48487.1"/>
    <property type="molecule type" value="Genomic_DNA"/>
</dbReference>
<evidence type="ECO:0000256" key="4">
    <source>
        <dbReference type="PROSITE-ProRule" id="PRU00050"/>
    </source>
</evidence>
<dbReference type="GO" id="GO:0005737">
    <property type="term" value="C:cytoplasm"/>
    <property type="evidence" value="ECO:0007669"/>
    <property type="project" value="InterPro"/>
</dbReference>
<dbReference type="RefSeq" id="WP_075009455.1">
    <property type="nucleotide sequence ID" value="NZ_FOAP01000017.1"/>
</dbReference>
<dbReference type="PANTHER" id="PTHR42872:SF6">
    <property type="entry name" value="PROTEIN-GLUTAMATE METHYLESTERASE_PROTEIN-GLUTAMINE GLUTAMINASE"/>
    <property type="match status" value="1"/>
</dbReference>
<dbReference type="GO" id="GO:0000156">
    <property type="term" value="F:phosphorelay response regulator activity"/>
    <property type="evidence" value="ECO:0007669"/>
    <property type="project" value="InterPro"/>
</dbReference>
<feature type="region of interest" description="Disordered" evidence="5">
    <location>
        <begin position="327"/>
        <end position="350"/>
    </location>
</feature>
<keyword evidence="8" id="KW-1185">Reference proteome</keyword>
<dbReference type="Gene3D" id="3.40.50.180">
    <property type="entry name" value="Methylesterase CheB, C-terminal domain"/>
    <property type="match status" value="1"/>
</dbReference>